<dbReference type="PANTHER" id="PTHR23247">
    <property type="entry name" value="NY-REN-41 ANTIGEN L15 -RELATED"/>
    <property type="match status" value="1"/>
</dbReference>
<feature type="compositionally biased region" description="Polar residues" evidence="1">
    <location>
        <begin position="450"/>
        <end position="474"/>
    </location>
</feature>
<dbReference type="PANTHER" id="PTHR23247:SF2">
    <property type="entry name" value="COILED-COIL DOMAIN-CONTAINING PROTEIN 34"/>
    <property type="match status" value="1"/>
</dbReference>
<dbReference type="GeneID" id="117213472"/>
<dbReference type="KEGG" id="bbif:117213472"/>
<evidence type="ECO:0000313" key="3">
    <source>
        <dbReference type="Proteomes" id="UP000515164"/>
    </source>
</evidence>
<gene>
    <name evidence="4" type="primary">LOC117213472</name>
</gene>
<name>A0A6P8N237_9HYME</name>
<dbReference type="InterPro" id="IPR025259">
    <property type="entry name" value="CCDC34/181"/>
</dbReference>
<reference evidence="4" key="1">
    <citation type="submission" date="2025-08" db="UniProtKB">
        <authorList>
            <consortium name="RefSeq"/>
        </authorList>
    </citation>
    <scope>IDENTIFICATION</scope>
    <source>
        <tissue evidence="4">Muscle</tissue>
    </source>
</reference>
<evidence type="ECO:0000256" key="1">
    <source>
        <dbReference type="SAM" id="MobiDB-lite"/>
    </source>
</evidence>
<sequence>MLDNDVDSWYDCKRDDINEMHSVNDAEARNGVCLISSSRWKNVASDDSRRRTGTSRSNGTIRCGTIPISSRSGTEVRFINPAIYAETLNGEDVEHEVEIEAKVGSRDDERFARNCGDSAGISDMMSTLSINNDLAASFMDHAGDQGSAEETYRCYSLNSPTTCASLRSGIVRCKSVTSCKHSNRIERRCKIADRADNSYDLCSTRDIEWKMQSRYTFNGQRVVQVSTSSISDVRITGNGRNESDVGKKITYGEWMRKKQEMARRKKGEKDEAERQRQMEEDRLAREKEERECRDRENFVKWSEMKKKEEEKKKAVVEKELEFQKQLKDLEDKAAVAKTLYLRQWARKKKEEERGKESIGVFLRLVDDLCIYDVCVACQKKEEMKRKKHEEERKKRLEESTKAYENWRKMAKNKPKPATQGLLPHQKAKPAYVNPTPWQRIVDDSEDVEQDASNVGRKTQGQPRMSSKRSAVSRQ</sequence>
<feature type="domain" description="Coiled-coil" evidence="2">
    <location>
        <begin position="378"/>
        <end position="437"/>
    </location>
</feature>
<evidence type="ECO:0000313" key="4">
    <source>
        <dbReference type="RefSeq" id="XP_033314713.1"/>
    </source>
</evidence>
<dbReference type="InterPro" id="IPR045323">
    <property type="entry name" value="CCDC34"/>
</dbReference>
<organism evidence="3 4">
    <name type="scientific">Bombus bifarius</name>
    <dbReference type="NCBI Taxonomy" id="103933"/>
    <lineage>
        <taxon>Eukaryota</taxon>
        <taxon>Metazoa</taxon>
        <taxon>Ecdysozoa</taxon>
        <taxon>Arthropoda</taxon>
        <taxon>Hexapoda</taxon>
        <taxon>Insecta</taxon>
        <taxon>Pterygota</taxon>
        <taxon>Neoptera</taxon>
        <taxon>Endopterygota</taxon>
        <taxon>Hymenoptera</taxon>
        <taxon>Apocrita</taxon>
        <taxon>Aculeata</taxon>
        <taxon>Apoidea</taxon>
        <taxon>Anthophila</taxon>
        <taxon>Apidae</taxon>
        <taxon>Bombus</taxon>
        <taxon>Pyrobombus</taxon>
    </lineage>
</organism>
<protein>
    <submittedName>
        <fullName evidence="4">Calponin homology domain-containing protein DDB_G0272472-like</fullName>
    </submittedName>
</protein>
<feature type="region of interest" description="Disordered" evidence="1">
    <location>
        <begin position="257"/>
        <end position="286"/>
    </location>
</feature>
<keyword evidence="3" id="KW-1185">Reference proteome</keyword>
<accession>A0A6P8N237</accession>
<dbReference type="Proteomes" id="UP000515164">
    <property type="component" value="Unplaced"/>
</dbReference>
<dbReference type="Pfam" id="PF13904">
    <property type="entry name" value="CCDC34"/>
    <property type="match status" value="1"/>
</dbReference>
<dbReference type="RefSeq" id="XP_033314713.1">
    <property type="nucleotide sequence ID" value="XM_033458822.1"/>
</dbReference>
<feature type="region of interest" description="Disordered" evidence="1">
    <location>
        <begin position="382"/>
        <end position="474"/>
    </location>
</feature>
<dbReference type="AlphaFoldDB" id="A0A6P8N237"/>
<feature type="compositionally biased region" description="Basic and acidic residues" evidence="1">
    <location>
        <begin position="382"/>
        <end position="407"/>
    </location>
</feature>
<proteinExistence type="predicted"/>
<evidence type="ECO:0000259" key="2">
    <source>
        <dbReference type="Pfam" id="PF13904"/>
    </source>
</evidence>